<dbReference type="SMART" id="SM00449">
    <property type="entry name" value="SPRY"/>
    <property type="match status" value="1"/>
</dbReference>
<dbReference type="PROSITE" id="PS50188">
    <property type="entry name" value="B302_SPRY"/>
    <property type="match status" value="1"/>
</dbReference>
<keyword evidence="6 10" id="KW-0863">Zinc-finger</keyword>
<dbReference type="Proteomes" id="UP000324632">
    <property type="component" value="Unassembled WGS sequence"/>
</dbReference>
<dbReference type="Gene3D" id="3.30.160.60">
    <property type="entry name" value="Classic Zinc Finger"/>
    <property type="match status" value="1"/>
</dbReference>
<evidence type="ECO:0000256" key="3">
    <source>
        <dbReference type="ARBA" id="ARBA00012483"/>
    </source>
</evidence>
<comment type="caution">
    <text evidence="15">The sequence shown here is derived from an EMBL/GenBank/DDBJ whole genome shotgun (WGS) entry which is preliminary data.</text>
</comment>
<evidence type="ECO:0000259" key="12">
    <source>
        <dbReference type="PROSITE" id="PS50089"/>
    </source>
</evidence>
<dbReference type="InterPro" id="IPR006574">
    <property type="entry name" value="PRY"/>
</dbReference>
<evidence type="ECO:0000259" key="14">
    <source>
        <dbReference type="PROSITE" id="PS50188"/>
    </source>
</evidence>
<dbReference type="InterPro" id="IPR003877">
    <property type="entry name" value="SPRY_dom"/>
</dbReference>
<keyword evidence="8" id="KW-0862">Zinc</keyword>
<accession>A0A5A9MWR6</accession>
<reference evidence="15 16" key="1">
    <citation type="journal article" date="2019" name="Mol. Ecol. Resour.">
        <title>Chromosome-level genome assembly of Triplophysa tibetana, a fish adapted to the harsh high-altitude environment of the Tibetan Plateau.</title>
        <authorList>
            <person name="Yang X."/>
            <person name="Liu H."/>
            <person name="Ma Z."/>
            <person name="Zou Y."/>
            <person name="Zou M."/>
            <person name="Mao Y."/>
            <person name="Li X."/>
            <person name="Wang H."/>
            <person name="Chen T."/>
            <person name="Wang W."/>
            <person name="Yang R."/>
        </authorList>
    </citation>
    <scope>NUCLEOTIDE SEQUENCE [LARGE SCALE GENOMIC DNA]</scope>
    <source>
        <strain evidence="15">TTIB1903HZAU</strain>
        <tissue evidence="15">Muscle</tissue>
    </source>
</reference>
<dbReference type="GO" id="GO:0061630">
    <property type="term" value="F:ubiquitin protein ligase activity"/>
    <property type="evidence" value="ECO:0007669"/>
    <property type="project" value="UniProtKB-EC"/>
</dbReference>
<evidence type="ECO:0000313" key="15">
    <source>
        <dbReference type="EMBL" id="KAA0701536.1"/>
    </source>
</evidence>
<dbReference type="InterPro" id="IPR001841">
    <property type="entry name" value="Znf_RING"/>
</dbReference>
<evidence type="ECO:0000256" key="2">
    <source>
        <dbReference type="ARBA" id="ARBA00008518"/>
    </source>
</evidence>
<comment type="catalytic activity">
    <reaction evidence="1">
        <text>S-ubiquitinyl-[E2 ubiquitin-conjugating enzyme]-L-cysteine + [acceptor protein]-L-lysine = [E2 ubiquitin-conjugating enzyme]-L-cysteine + N(6)-ubiquitinyl-[acceptor protein]-L-lysine.</text>
        <dbReference type="EC" id="2.3.2.27"/>
    </reaction>
</comment>
<evidence type="ECO:0000256" key="4">
    <source>
        <dbReference type="ARBA" id="ARBA00022679"/>
    </source>
</evidence>
<evidence type="ECO:0000256" key="1">
    <source>
        <dbReference type="ARBA" id="ARBA00000900"/>
    </source>
</evidence>
<evidence type="ECO:0000313" key="16">
    <source>
        <dbReference type="Proteomes" id="UP000324632"/>
    </source>
</evidence>
<evidence type="ECO:0000256" key="7">
    <source>
        <dbReference type="ARBA" id="ARBA00022786"/>
    </source>
</evidence>
<keyword evidence="16" id="KW-1185">Reference proteome</keyword>
<dbReference type="SMART" id="SM00184">
    <property type="entry name" value="RING"/>
    <property type="match status" value="1"/>
</dbReference>
<dbReference type="SUPFAM" id="SSF57845">
    <property type="entry name" value="B-box zinc-binding domain"/>
    <property type="match status" value="1"/>
</dbReference>
<dbReference type="InterPro" id="IPR043136">
    <property type="entry name" value="B30.2/SPRY_sf"/>
</dbReference>
<dbReference type="EMBL" id="SOYY01000034">
    <property type="protein sequence ID" value="KAA0701536.1"/>
    <property type="molecule type" value="Genomic_DNA"/>
</dbReference>
<comment type="similarity">
    <text evidence="2">Belongs to the TRIM/RBCC family.</text>
</comment>
<dbReference type="EC" id="2.3.2.27" evidence="3"/>
<dbReference type="Gene3D" id="2.60.120.920">
    <property type="match status" value="1"/>
</dbReference>
<dbReference type="PROSITE" id="PS50089">
    <property type="entry name" value="ZF_RING_2"/>
    <property type="match status" value="1"/>
</dbReference>
<dbReference type="InterPro" id="IPR013083">
    <property type="entry name" value="Znf_RING/FYVE/PHD"/>
</dbReference>
<protein>
    <recommendedName>
        <fullName evidence="3">RING-type E3 ubiquitin transferase</fullName>
        <ecNumber evidence="3">2.3.2.27</ecNumber>
    </recommendedName>
</protein>
<evidence type="ECO:0000256" key="11">
    <source>
        <dbReference type="SAM" id="Coils"/>
    </source>
</evidence>
<evidence type="ECO:0000259" key="13">
    <source>
        <dbReference type="PROSITE" id="PS50119"/>
    </source>
</evidence>
<dbReference type="InterPro" id="IPR027370">
    <property type="entry name" value="Znf-RING_euk"/>
</dbReference>
<dbReference type="PROSITE" id="PS00518">
    <property type="entry name" value="ZF_RING_1"/>
    <property type="match status" value="1"/>
</dbReference>
<dbReference type="Pfam" id="PF13445">
    <property type="entry name" value="zf-RING_UBOX"/>
    <property type="match status" value="1"/>
</dbReference>
<keyword evidence="7" id="KW-0833">Ubl conjugation pathway</keyword>
<feature type="domain" description="RING-type" evidence="12">
    <location>
        <begin position="16"/>
        <end position="57"/>
    </location>
</feature>
<dbReference type="Pfam" id="PF00643">
    <property type="entry name" value="zf-B_box"/>
    <property type="match status" value="1"/>
</dbReference>
<dbReference type="GO" id="GO:0008270">
    <property type="term" value="F:zinc ion binding"/>
    <property type="evidence" value="ECO:0007669"/>
    <property type="project" value="UniProtKB-KW"/>
</dbReference>
<keyword evidence="4" id="KW-0808">Transferase</keyword>
<dbReference type="AlphaFoldDB" id="A0A5A9MWR6"/>
<dbReference type="OrthoDB" id="6105938at2759"/>
<evidence type="ECO:0000256" key="10">
    <source>
        <dbReference type="PROSITE-ProRule" id="PRU00024"/>
    </source>
</evidence>
<dbReference type="InterPro" id="IPR000315">
    <property type="entry name" value="Znf_B-box"/>
</dbReference>
<evidence type="ECO:0000256" key="8">
    <source>
        <dbReference type="ARBA" id="ARBA00022833"/>
    </source>
</evidence>
<feature type="coiled-coil region" evidence="11">
    <location>
        <begin position="211"/>
        <end position="238"/>
    </location>
</feature>
<organism evidence="15 16">
    <name type="scientific">Triplophysa tibetana</name>
    <dbReference type="NCBI Taxonomy" id="1572043"/>
    <lineage>
        <taxon>Eukaryota</taxon>
        <taxon>Metazoa</taxon>
        <taxon>Chordata</taxon>
        <taxon>Craniata</taxon>
        <taxon>Vertebrata</taxon>
        <taxon>Euteleostomi</taxon>
        <taxon>Actinopterygii</taxon>
        <taxon>Neopterygii</taxon>
        <taxon>Teleostei</taxon>
        <taxon>Ostariophysi</taxon>
        <taxon>Cypriniformes</taxon>
        <taxon>Nemacheilidae</taxon>
        <taxon>Triplophysa</taxon>
    </lineage>
</organism>
<evidence type="ECO:0000256" key="5">
    <source>
        <dbReference type="ARBA" id="ARBA00022723"/>
    </source>
</evidence>
<sequence>MDRRWSVESLEDQLRCPVCLEIFTEPLILQCGHSYCRGCVRAISVNPLGQLQCPVCRCAVDADCPPPNVALARIVDAVRTLNTPDKGPLEICAQHNNPLSLYCEEDRALICGLCGSIGAHRAHKVTPIHSVYSRMKEDISCLMTEFQTQGRKLEEQICKMDFNKSRITNESDVLKWVVRKEFGELRRCLELEEAGFMEKVENAASTLISSIQRQSEQMSQLLAKIQSAEATLDALSNDSHLEFIAKYGSIAPRLREGQQREQRDEKIYSSIQFNPGFSHNDIKMYVWKRLHRRVLPAPEHLKFDSLTAHPMLHLSKDSTKVECGVLLNRLPNNPERFSYSYCVLASRGFSSGKHYWEVQVGPKPKWRIGLIKGTASRKGKLFKSPDNGVWLMGLREDRLYEAFTTPRVLLPLNTHPQRLGVFLDYESGQITFYNADSEDELGFIYSYQAELQGKVFPLFDVCWHERGANKLPLSLPQALTNR</sequence>
<dbReference type="InterPro" id="IPR001870">
    <property type="entry name" value="B30.2/SPRY"/>
</dbReference>
<dbReference type="InterPro" id="IPR017907">
    <property type="entry name" value="Znf_RING_CS"/>
</dbReference>
<feature type="domain" description="B box-type" evidence="13">
    <location>
        <begin position="87"/>
        <end position="128"/>
    </location>
</feature>
<dbReference type="SUPFAM" id="SSF57850">
    <property type="entry name" value="RING/U-box"/>
    <property type="match status" value="1"/>
</dbReference>
<dbReference type="Pfam" id="PF00622">
    <property type="entry name" value="SPRY"/>
    <property type="match status" value="1"/>
</dbReference>
<keyword evidence="5" id="KW-0479">Metal-binding</keyword>
<evidence type="ECO:0000256" key="9">
    <source>
        <dbReference type="ARBA" id="ARBA00023054"/>
    </source>
</evidence>
<dbReference type="PANTHER" id="PTHR24103">
    <property type="entry name" value="E3 UBIQUITIN-PROTEIN LIGASE TRIM"/>
    <property type="match status" value="1"/>
</dbReference>
<feature type="domain" description="B30.2/SPRY" evidence="14">
    <location>
        <begin position="281"/>
        <end position="480"/>
    </location>
</feature>
<dbReference type="PRINTS" id="PR01407">
    <property type="entry name" value="BUTYPHLNCDUF"/>
</dbReference>
<dbReference type="FunFam" id="2.60.120.920:FF:000027">
    <property type="entry name" value="E3 ubiquitin-protein ligase TRIM50"/>
    <property type="match status" value="1"/>
</dbReference>
<dbReference type="PROSITE" id="PS50119">
    <property type="entry name" value="ZF_BBOX"/>
    <property type="match status" value="1"/>
</dbReference>
<keyword evidence="9 11" id="KW-0175">Coiled coil</keyword>
<dbReference type="SMART" id="SM00589">
    <property type="entry name" value="PRY"/>
    <property type="match status" value="1"/>
</dbReference>
<gene>
    <name evidence="15" type="ORF">E1301_Tti023665</name>
</gene>
<proteinExistence type="inferred from homology"/>
<dbReference type="InterPro" id="IPR003879">
    <property type="entry name" value="Butyrophylin_SPRY"/>
</dbReference>
<dbReference type="InterPro" id="IPR050143">
    <property type="entry name" value="TRIM/RBCC"/>
</dbReference>
<name>A0A5A9MWR6_9TELE</name>
<dbReference type="SMART" id="SM00336">
    <property type="entry name" value="BBOX"/>
    <property type="match status" value="1"/>
</dbReference>
<dbReference type="Gene3D" id="3.30.40.10">
    <property type="entry name" value="Zinc/RING finger domain, C3HC4 (zinc finger)"/>
    <property type="match status" value="1"/>
</dbReference>
<evidence type="ECO:0000256" key="6">
    <source>
        <dbReference type="ARBA" id="ARBA00022771"/>
    </source>
</evidence>
<dbReference type="SUPFAM" id="SSF49899">
    <property type="entry name" value="Concanavalin A-like lectins/glucanases"/>
    <property type="match status" value="1"/>
</dbReference>
<dbReference type="InterPro" id="IPR013320">
    <property type="entry name" value="ConA-like_dom_sf"/>
</dbReference>
<dbReference type="Pfam" id="PF13765">
    <property type="entry name" value="PRY"/>
    <property type="match status" value="1"/>
</dbReference>